<keyword evidence="3" id="KW-1185">Reference proteome</keyword>
<evidence type="ECO:0000256" key="1">
    <source>
        <dbReference type="SAM" id="MobiDB-lite"/>
    </source>
</evidence>
<evidence type="ECO:0000313" key="2">
    <source>
        <dbReference type="EMBL" id="SDR02480.1"/>
    </source>
</evidence>
<dbReference type="EMBL" id="FNKK01000002">
    <property type="protein sequence ID" value="SDR02480.1"/>
    <property type="molecule type" value="Genomic_DNA"/>
</dbReference>
<gene>
    <name evidence="2" type="ORF">SAMN04489764_3084</name>
</gene>
<name>A0A1H1FNJ2_9ACTN</name>
<protein>
    <submittedName>
        <fullName evidence="2">Uncharacterized protein</fullName>
    </submittedName>
</protein>
<dbReference type="Proteomes" id="UP000217103">
    <property type="component" value="Unassembled WGS sequence"/>
</dbReference>
<reference evidence="2 3" key="1">
    <citation type="submission" date="2016-10" db="EMBL/GenBank/DDBJ databases">
        <authorList>
            <person name="de Groot N.N."/>
        </authorList>
    </citation>
    <scope>NUCLEOTIDE SEQUENCE [LARGE SCALE GENOMIC DNA]</scope>
    <source>
        <strain evidence="2 3">DSM 43794</strain>
    </source>
</reference>
<evidence type="ECO:0000313" key="3">
    <source>
        <dbReference type="Proteomes" id="UP000217103"/>
    </source>
</evidence>
<accession>A0A1H1FNJ2</accession>
<feature type="compositionally biased region" description="Low complexity" evidence="1">
    <location>
        <begin position="63"/>
        <end position="79"/>
    </location>
</feature>
<proteinExistence type="predicted"/>
<dbReference type="AlphaFoldDB" id="A0A1H1FNJ2"/>
<feature type="region of interest" description="Disordered" evidence="1">
    <location>
        <begin position="54"/>
        <end position="110"/>
    </location>
</feature>
<feature type="region of interest" description="Disordered" evidence="1">
    <location>
        <begin position="1"/>
        <end position="23"/>
    </location>
</feature>
<organism evidence="2 3">
    <name type="scientific">Thermostaphylospora chromogena</name>
    <dbReference type="NCBI Taxonomy" id="35622"/>
    <lineage>
        <taxon>Bacteria</taxon>
        <taxon>Bacillati</taxon>
        <taxon>Actinomycetota</taxon>
        <taxon>Actinomycetes</taxon>
        <taxon>Streptosporangiales</taxon>
        <taxon>Thermomonosporaceae</taxon>
        <taxon>Thermostaphylospora</taxon>
    </lineage>
</organism>
<sequence length="110" mass="11839">MHPPEDHYDQEENPTGTAVGTGLMRWPRGDLEVQCFGRMPTYVRDASFFVRQTTSGPKKVPSLGERAGAAGPLPLPGRGVRSRADGGWDRVPAQGCPAVEGRSVKKAPEP</sequence>